<keyword evidence="1" id="KW-1133">Transmembrane helix</keyword>
<dbReference type="InterPro" id="IPR032816">
    <property type="entry name" value="VTT_dom"/>
</dbReference>
<gene>
    <name evidence="3" type="ORF">FZC76_08780</name>
</gene>
<feature type="transmembrane region" description="Helical" evidence="1">
    <location>
        <begin position="7"/>
        <end position="28"/>
    </location>
</feature>
<feature type="transmembrane region" description="Helical" evidence="1">
    <location>
        <begin position="157"/>
        <end position="173"/>
    </location>
</feature>
<dbReference type="EMBL" id="VTEV01000003">
    <property type="protein sequence ID" value="TYS69011.1"/>
    <property type="molecule type" value="Genomic_DNA"/>
</dbReference>
<dbReference type="RefSeq" id="WP_148987848.1">
    <property type="nucleotide sequence ID" value="NZ_VTEV01000003.1"/>
</dbReference>
<feature type="transmembrane region" description="Helical" evidence="1">
    <location>
        <begin position="34"/>
        <end position="59"/>
    </location>
</feature>
<feature type="transmembrane region" description="Helical" evidence="1">
    <location>
        <begin position="103"/>
        <end position="120"/>
    </location>
</feature>
<evidence type="ECO:0000259" key="2">
    <source>
        <dbReference type="Pfam" id="PF09335"/>
    </source>
</evidence>
<reference evidence="3 4" key="1">
    <citation type="submission" date="2019-08" db="EMBL/GenBank/DDBJ databases">
        <title>Bacillus genomes from the desert of Cuatro Cienegas, Coahuila.</title>
        <authorList>
            <person name="Olmedo-Alvarez G."/>
        </authorList>
    </citation>
    <scope>NUCLEOTIDE SEQUENCE [LARGE SCALE GENOMIC DNA]</scope>
    <source>
        <strain evidence="3 4">CH28_1T</strain>
    </source>
</reference>
<accession>A0A5D4T276</accession>
<dbReference type="Pfam" id="PF09335">
    <property type="entry name" value="VTT_dom"/>
    <property type="match status" value="1"/>
</dbReference>
<keyword evidence="1" id="KW-0472">Membrane</keyword>
<proteinExistence type="predicted"/>
<name>A0A5D4T276_9BACI</name>
<dbReference type="Proteomes" id="UP000322524">
    <property type="component" value="Unassembled WGS sequence"/>
</dbReference>
<evidence type="ECO:0000256" key="1">
    <source>
        <dbReference type="SAM" id="Phobius"/>
    </source>
</evidence>
<organism evidence="3 4">
    <name type="scientific">Sutcliffiella horikoshii</name>
    <dbReference type="NCBI Taxonomy" id="79883"/>
    <lineage>
        <taxon>Bacteria</taxon>
        <taxon>Bacillati</taxon>
        <taxon>Bacillota</taxon>
        <taxon>Bacilli</taxon>
        <taxon>Bacillales</taxon>
        <taxon>Bacillaceae</taxon>
        <taxon>Sutcliffiella</taxon>
    </lineage>
</organism>
<evidence type="ECO:0000313" key="4">
    <source>
        <dbReference type="Proteomes" id="UP000322524"/>
    </source>
</evidence>
<feature type="transmembrane region" description="Helical" evidence="1">
    <location>
        <begin position="132"/>
        <end position="151"/>
    </location>
</feature>
<comment type="caution">
    <text evidence="3">The sequence shown here is derived from an EMBL/GenBank/DDBJ whole genome shotgun (WGS) entry which is preliminary data.</text>
</comment>
<protein>
    <submittedName>
        <fullName evidence="3">TVP38/TMEM64 family protein</fullName>
    </submittedName>
</protein>
<feature type="transmembrane region" description="Helical" evidence="1">
    <location>
        <begin position="66"/>
        <end position="83"/>
    </location>
</feature>
<evidence type="ECO:0000313" key="3">
    <source>
        <dbReference type="EMBL" id="TYS69011.1"/>
    </source>
</evidence>
<dbReference type="STRING" id="79883.GCA_001636495_01702"/>
<keyword evidence="1" id="KW-0812">Transmembrane</keyword>
<sequence>MDEKMNVLFVVIESHWWLASLGFILFHILRQVLFIPVVIICIAGGALFGGVIGSIYSVAGLTLSSLFFYFLYQQFPGIFGKILKMKERLFGNRANFSVGQITVMRLVPFIHFHLLSLCLIETTKSFSSYAKASLLTNIPLAIIYTVFGQFITEFSPTAMVVVLIGLLFLMLVMRQKVVVMKWEQFFHKEKQYKRG</sequence>
<dbReference type="OrthoDB" id="2451090at2"/>
<dbReference type="AlphaFoldDB" id="A0A5D4T276"/>
<feature type="domain" description="VTT" evidence="2">
    <location>
        <begin position="35"/>
        <end position="149"/>
    </location>
</feature>